<sequence>MEYKLEITKRAEWDLDQNVAYIAVNLENLPAATRLIDSIENCYRILETMPKSYSYCHAEAFRSMGYRKAVIDNYLMIFRIDEDEKTVYILRFFYGAQDYEKLL</sequence>
<name>A0A8J6P871_9FIRM</name>
<dbReference type="InterPro" id="IPR035093">
    <property type="entry name" value="RelE/ParE_toxin_dom_sf"/>
</dbReference>
<keyword evidence="1" id="KW-1277">Toxin-antitoxin system</keyword>
<protein>
    <submittedName>
        <fullName evidence="2">Type II toxin-antitoxin system RelE/ParE family toxin</fullName>
    </submittedName>
</protein>
<evidence type="ECO:0000313" key="2">
    <source>
        <dbReference type="EMBL" id="MBC8611400.1"/>
    </source>
</evidence>
<proteinExistence type="predicted"/>
<dbReference type="Gene3D" id="3.30.2310.20">
    <property type="entry name" value="RelE-like"/>
    <property type="match status" value="1"/>
</dbReference>
<dbReference type="EMBL" id="JACRTL010000005">
    <property type="protein sequence ID" value="MBC8611400.1"/>
    <property type="molecule type" value="Genomic_DNA"/>
</dbReference>
<reference evidence="2" key="1">
    <citation type="submission" date="2020-08" db="EMBL/GenBank/DDBJ databases">
        <title>Genome public.</title>
        <authorList>
            <person name="Liu C."/>
            <person name="Sun Q."/>
        </authorList>
    </citation>
    <scope>NUCLEOTIDE SEQUENCE</scope>
    <source>
        <strain evidence="2">NSJ-15</strain>
    </source>
</reference>
<dbReference type="Proteomes" id="UP000632659">
    <property type="component" value="Unassembled WGS sequence"/>
</dbReference>
<dbReference type="SUPFAM" id="SSF143011">
    <property type="entry name" value="RelE-like"/>
    <property type="match status" value="1"/>
</dbReference>
<evidence type="ECO:0000313" key="3">
    <source>
        <dbReference type="Proteomes" id="UP000632659"/>
    </source>
</evidence>
<comment type="caution">
    <text evidence="2">The sequence shown here is derived from an EMBL/GenBank/DDBJ whole genome shotgun (WGS) entry which is preliminary data.</text>
</comment>
<dbReference type="Pfam" id="PF05016">
    <property type="entry name" value="ParE_toxin"/>
    <property type="match status" value="1"/>
</dbReference>
<dbReference type="AlphaFoldDB" id="A0A8J6P871"/>
<dbReference type="InterPro" id="IPR007712">
    <property type="entry name" value="RelE/ParE_toxin"/>
</dbReference>
<dbReference type="RefSeq" id="WP_187536617.1">
    <property type="nucleotide sequence ID" value="NZ_JACRTL010000005.1"/>
</dbReference>
<gene>
    <name evidence="2" type="ORF">H8702_09840</name>
</gene>
<evidence type="ECO:0000256" key="1">
    <source>
        <dbReference type="ARBA" id="ARBA00022649"/>
    </source>
</evidence>
<keyword evidence="3" id="KW-1185">Reference proteome</keyword>
<organism evidence="2 3">
    <name type="scientific">Massiliimalia timonensis</name>
    <dbReference type="NCBI Taxonomy" id="1987501"/>
    <lineage>
        <taxon>Bacteria</taxon>
        <taxon>Bacillati</taxon>
        <taxon>Bacillota</taxon>
        <taxon>Clostridia</taxon>
        <taxon>Eubacteriales</taxon>
        <taxon>Oscillospiraceae</taxon>
        <taxon>Massiliimalia</taxon>
    </lineage>
</organism>
<accession>A0A8J6P871</accession>